<keyword evidence="2" id="KW-0805">Transcription regulation</keyword>
<keyword evidence="1" id="KW-0678">Repressor</keyword>
<feature type="domain" description="HTH tetR-type" evidence="6">
    <location>
        <begin position="8"/>
        <end position="68"/>
    </location>
</feature>
<evidence type="ECO:0000256" key="1">
    <source>
        <dbReference type="ARBA" id="ARBA00022491"/>
    </source>
</evidence>
<dbReference type="GO" id="GO:0000976">
    <property type="term" value="F:transcription cis-regulatory region binding"/>
    <property type="evidence" value="ECO:0007669"/>
    <property type="project" value="TreeGrafter"/>
</dbReference>
<evidence type="ECO:0000313" key="8">
    <source>
        <dbReference type="Proteomes" id="UP000199025"/>
    </source>
</evidence>
<dbReference type="AlphaFoldDB" id="A0A1I3R558"/>
<evidence type="ECO:0000256" key="3">
    <source>
        <dbReference type="ARBA" id="ARBA00023125"/>
    </source>
</evidence>
<reference evidence="7 8" key="1">
    <citation type="submission" date="2016-10" db="EMBL/GenBank/DDBJ databases">
        <authorList>
            <person name="de Groot N.N."/>
        </authorList>
    </citation>
    <scope>NUCLEOTIDE SEQUENCE [LARGE SCALE GENOMIC DNA]</scope>
    <source>
        <strain evidence="7 8">DSM 44468</strain>
    </source>
</reference>
<dbReference type="PANTHER" id="PTHR30055">
    <property type="entry name" value="HTH-TYPE TRANSCRIPTIONAL REGULATOR RUTR"/>
    <property type="match status" value="1"/>
</dbReference>
<evidence type="ECO:0000256" key="5">
    <source>
        <dbReference type="PROSITE-ProRule" id="PRU00335"/>
    </source>
</evidence>
<proteinExistence type="predicted"/>
<organism evidence="7 8">
    <name type="scientific">Amycolatopsis sacchari</name>
    <dbReference type="NCBI Taxonomy" id="115433"/>
    <lineage>
        <taxon>Bacteria</taxon>
        <taxon>Bacillati</taxon>
        <taxon>Actinomycetota</taxon>
        <taxon>Actinomycetes</taxon>
        <taxon>Pseudonocardiales</taxon>
        <taxon>Pseudonocardiaceae</taxon>
        <taxon>Amycolatopsis</taxon>
    </lineage>
</organism>
<dbReference type="InterPro" id="IPR050109">
    <property type="entry name" value="HTH-type_TetR-like_transc_reg"/>
</dbReference>
<dbReference type="InterPro" id="IPR001647">
    <property type="entry name" value="HTH_TetR"/>
</dbReference>
<feature type="DNA-binding region" description="H-T-H motif" evidence="5">
    <location>
        <begin position="31"/>
        <end position="50"/>
    </location>
</feature>
<dbReference type="GO" id="GO:0003700">
    <property type="term" value="F:DNA-binding transcription factor activity"/>
    <property type="evidence" value="ECO:0007669"/>
    <property type="project" value="TreeGrafter"/>
</dbReference>
<evidence type="ECO:0000259" key="6">
    <source>
        <dbReference type="PROSITE" id="PS50977"/>
    </source>
</evidence>
<evidence type="ECO:0000256" key="4">
    <source>
        <dbReference type="ARBA" id="ARBA00023163"/>
    </source>
</evidence>
<dbReference type="SUPFAM" id="SSF48498">
    <property type="entry name" value="Tetracyclin repressor-like, C-terminal domain"/>
    <property type="match status" value="1"/>
</dbReference>
<dbReference type="Pfam" id="PF13977">
    <property type="entry name" value="TetR_C_6"/>
    <property type="match status" value="1"/>
</dbReference>
<dbReference type="Pfam" id="PF00440">
    <property type="entry name" value="TetR_N"/>
    <property type="match status" value="1"/>
</dbReference>
<keyword evidence="3 5" id="KW-0238">DNA-binding</keyword>
<dbReference type="PROSITE" id="PS50977">
    <property type="entry name" value="HTH_TETR_2"/>
    <property type="match status" value="1"/>
</dbReference>
<gene>
    <name evidence="7" type="ORF">SAMN05421835_105112</name>
</gene>
<dbReference type="RefSeq" id="WP_091505819.1">
    <property type="nucleotide sequence ID" value="NZ_CBDQZW010000033.1"/>
</dbReference>
<sequence length="200" mass="22068">MPRPRNQTARRAQLIAAATQTVLEHGAAQARLRDIAQQAGLTPASVLYYYPDVHELFTAVLTQGSVTYCEGREQEIARFSTAADRLRACIRSGVPRPGETADASRVLYELAPVVLRNETAAAEYKRFIDRQTALYHRVLTDGERSGEFRPVDDVAVLARSFVALEDGYGLDVLTGDLAADEVERRLLLHARLTLGVDLTT</sequence>
<dbReference type="InterPro" id="IPR009057">
    <property type="entry name" value="Homeodomain-like_sf"/>
</dbReference>
<dbReference type="OrthoDB" id="3288227at2"/>
<accession>A0A1I3R558</accession>
<keyword evidence="4" id="KW-0804">Transcription</keyword>
<dbReference type="InterPro" id="IPR039538">
    <property type="entry name" value="BetI_C"/>
</dbReference>
<evidence type="ECO:0000313" key="7">
    <source>
        <dbReference type="EMBL" id="SFJ40487.1"/>
    </source>
</evidence>
<dbReference type="EMBL" id="FORP01000005">
    <property type="protein sequence ID" value="SFJ40487.1"/>
    <property type="molecule type" value="Genomic_DNA"/>
</dbReference>
<keyword evidence="8" id="KW-1185">Reference proteome</keyword>
<dbReference type="SUPFAM" id="SSF46689">
    <property type="entry name" value="Homeodomain-like"/>
    <property type="match status" value="1"/>
</dbReference>
<evidence type="ECO:0000256" key="2">
    <source>
        <dbReference type="ARBA" id="ARBA00023015"/>
    </source>
</evidence>
<protein>
    <submittedName>
        <fullName evidence="7">DNA-binding transcriptional regulator, AcrR family</fullName>
    </submittedName>
</protein>
<dbReference type="PANTHER" id="PTHR30055:SF226">
    <property type="entry name" value="HTH-TYPE TRANSCRIPTIONAL REGULATOR PKSA"/>
    <property type="match status" value="1"/>
</dbReference>
<dbReference type="Gene3D" id="1.10.357.10">
    <property type="entry name" value="Tetracycline Repressor, domain 2"/>
    <property type="match status" value="1"/>
</dbReference>
<dbReference type="Proteomes" id="UP000199025">
    <property type="component" value="Unassembled WGS sequence"/>
</dbReference>
<dbReference type="InterPro" id="IPR036271">
    <property type="entry name" value="Tet_transcr_reg_TetR-rel_C_sf"/>
</dbReference>
<dbReference type="STRING" id="115433.SAMN05421835_105112"/>
<name>A0A1I3R558_9PSEU</name>